<dbReference type="EMBL" id="JALDAY010000003">
    <property type="protein sequence ID" value="MCI3271414.1"/>
    <property type="molecule type" value="Genomic_DNA"/>
</dbReference>
<evidence type="ECO:0000313" key="2">
    <source>
        <dbReference type="EMBL" id="MCI3271414.1"/>
    </source>
</evidence>
<organism evidence="2 3">
    <name type="scientific">Streptomyces cylindrosporus</name>
    <dbReference type="NCBI Taxonomy" id="2927583"/>
    <lineage>
        <taxon>Bacteria</taxon>
        <taxon>Bacillati</taxon>
        <taxon>Actinomycetota</taxon>
        <taxon>Actinomycetes</taxon>
        <taxon>Kitasatosporales</taxon>
        <taxon>Streptomycetaceae</taxon>
        <taxon>Streptomyces</taxon>
    </lineage>
</organism>
<evidence type="ECO:0000313" key="3">
    <source>
        <dbReference type="Proteomes" id="UP001165269"/>
    </source>
</evidence>
<feature type="compositionally biased region" description="Gly residues" evidence="1">
    <location>
        <begin position="48"/>
        <end position="62"/>
    </location>
</feature>
<sequence length="62" mass="6634">MPERIHRPPDQPSPVVEDAHATAPQLLARAHVDYQHSQYATQEHQAQGGAGVREGVLPGGSS</sequence>
<protein>
    <submittedName>
        <fullName evidence="2">Uncharacterized protein</fullName>
    </submittedName>
</protein>
<reference evidence="2" key="1">
    <citation type="submission" date="2022-03" db="EMBL/GenBank/DDBJ databases">
        <title>Streptomyces 7R015 and 7R016 isolated from Barleria lupulina in Thailand.</title>
        <authorList>
            <person name="Kanchanasin P."/>
            <person name="Phongsopitanun W."/>
            <person name="Tanasupawat S."/>
        </authorList>
    </citation>
    <scope>NUCLEOTIDE SEQUENCE</scope>
    <source>
        <strain evidence="2">7R015</strain>
    </source>
</reference>
<proteinExistence type="predicted"/>
<feature type="region of interest" description="Disordered" evidence="1">
    <location>
        <begin position="40"/>
        <end position="62"/>
    </location>
</feature>
<gene>
    <name evidence="2" type="ORF">MQP27_09855</name>
</gene>
<dbReference type="Proteomes" id="UP001165269">
    <property type="component" value="Unassembled WGS sequence"/>
</dbReference>
<accession>A0ABS9Y2H8</accession>
<name>A0ABS9Y2H8_9ACTN</name>
<evidence type="ECO:0000256" key="1">
    <source>
        <dbReference type="SAM" id="MobiDB-lite"/>
    </source>
</evidence>
<keyword evidence="3" id="KW-1185">Reference proteome</keyword>
<comment type="caution">
    <text evidence="2">The sequence shown here is derived from an EMBL/GenBank/DDBJ whole genome shotgun (WGS) entry which is preliminary data.</text>
</comment>
<feature type="region of interest" description="Disordered" evidence="1">
    <location>
        <begin position="1"/>
        <end position="21"/>
    </location>
</feature>
<dbReference type="RefSeq" id="WP_242763954.1">
    <property type="nucleotide sequence ID" value="NZ_JALDAY010000003.1"/>
</dbReference>